<evidence type="ECO:0000256" key="3">
    <source>
        <dbReference type="ARBA" id="ARBA00022989"/>
    </source>
</evidence>
<feature type="domain" description="SUN" evidence="6">
    <location>
        <begin position="279"/>
        <end position="444"/>
    </location>
</feature>
<dbReference type="OrthoDB" id="342281at2759"/>
<keyword evidence="8" id="KW-1185">Reference proteome</keyword>
<accession>A0A8J2SGF4</accession>
<protein>
    <recommendedName>
        <fullName evidence="6">SUN domain-containing protein</fullName>
    </recommendedName>
</protein>
<evidence type="ECO:0000259" key="6">
    <source>
        <dbReference type="PROSITE" id="PS51469"/>
    </source>
</evidence>
<keyword evidence="2" id="KW-0812">Transmembrane</keyword>
<evidence type="ECO:0000313" key="7">
    <source>
        <dbReference type="EMBL" id="CAH0365612.1"/>
    </source>
</evidence>
<dbReference type="Pfam" id="PF07738">
    <property type="entry name" value="Sad1_UNC"/>
    <property type="match status" value="1"/>
</dbReference>
<evidence type="ECO:0000256" key="2">
    <source>
        <dbReference type="ARBA" id="ARBA00022692"/>
    </source>
</evidence>
<keyword evidence="4" id="KW-0472">Membrane</keyword>
<evidence type="ECO:0000256" key="1">
    <source>
        <dbReference type="ARBA" id="ARBA00004370"/>
    </source>
</evidence>
<evidence type="ECO:0000256" key="5">
    <source>
        <dbReference type="SAM" id="Coils"/>
    </source>
</evidence>
<evidence type="ECO:0000313" key="8">
    <source>
        <dbReference type="Proteomes" id="UP000789595"/>
    </source>
</evidence>
<dbReference type="GO" id="GO:0005635">
    <property type="term" value="C:nuclear envelope"/>
    <property type="evidence" value="ECO:0007669"/>
    <property type="project" value="TreeGrafter"/>
</dbReference>
<dbReference type="PANTHER" id="PTHR12911:SF8">
    <property type="entry name" value="KLAROID PROTEIN-RELATED"/>
    <property type="match status" value="1"/>
</dbReference>
<keyword evidence="5" id="KW-0175">Coiled coil</keyword>
<comment type="caution">
    <text evidence="7">The sequence shown here is derived from an EMBL/GenBank/DDBJ whole genome shotgun (WGS) entry which is preliminary data.</text>
</comment>
<gene>
    <name evidence="7" type="ORF">PECAL_1P20600</name>
</gene>
<evidence type="ECO:0000256" key="4">
    <source>
        <dbReference type="ARBA" id="ARBA00023136"/>
    </source>
</evidence>
<dbReference type="EMBL" id="CAKKNE010000001">
    <property type="protein sequence ID" value="CAH0365612.1"/>
    <property type="molecule type" value="Genomic_DNA"/>
</dbReference>
<dbReference type="PROSITE" id="PS51469">
    <property type="entry name" value="SUN"/>
    <property type="match status" value="1"/>
</dbReference>
<dbReference type="GO" id="GO:0016020">
    <property type="term" value="C:membrane"/>
    <property type="evidence" value="ECO:0007669"/>
    <property type="project" value="UniProtKB-SubCell"/>
</dbReference>
<comment type="subcellular location">
    <subcellularLocation>
        <location evidence="1">Membrane</location>
    </subcellularLocation>
</comment>
<dbReference type="InterPro" id="IPR012919">
    <property type="entry name" value="SUN_dom"/>
</dbReference>
<dbReference type="PANTHER" id="PTHR12911">
    <property type="entry name" value="SAD1/UNC-84-LIKE PROTEIN-RELATED"/>
    <property type="match status" value="1"/>
</dbReference>
<proteinExistence type="predicted"/>
<organism evidence="7 8">
    <name type="scientific">Pelagomonas calceolata</name>
    <dbReference type="NCBI Taxonomy" id="35677"/>
    <lineage>
        <taxon>Eukaryota</taxon>
        <taxon>Sar</taxon>
        <taxon>Stramenopiles</taxon>
        <taxon>Ochrophyta</taxon>
        <taxon>Pelagophyceae</taxon>
        <taxon>Pelagomonadales</taxon>
        <taxon>Pelagomonadaceae</taxon>
        <taxon>Pelagomonas</taxon>
    </lineage>
</organism>
<keyword evidence="3" id="KW-1133">Transmembrane helix</keyword>
<sequence>MPRASTNAQLDASSPRVAWTVAVAALAVLAGRELQRASTCALHPKDEARAAALVEAEVGRLWAASSQASNDADAQLKLLTKELVDVEKLASSLVGRAHDDAEAVAAAIEAAPAPADKNSDDAWAEARRLAEAARADADAAQASAEASQKDAQQAASVAAAAKPRDETLAEIESAAVAVEERSRQATTALEQASKQLAAAEDASSQLQKELKRTPPASVGDRALRKAVDEVTEAAAKAAAARRGGRETTNDVKALVDAAVDDFFDGDRVGRFDYALQAAGAKVVPAQTSEPYTPRGAIIPTKVWHALGLDAGVGRAADALSAVNDFGRCFAFRGAEGKLTVRLSRPVRPTHFSVEHLHAALCDPARNANCSSAPQQMDVVGRSGDGSLVEFGSFSYAASTDAPTVQTFAAASLGERVDAVTLRVKSNHGHPDYTCLYRFRVHGDE</sequence>
<dbReference type="Gene3D" id="2.60.120.260">
    <property type="entry name" value="Galactose-binding domain-like"/>
    <property type="match status" value="1"/>
</dbReference>
<dbReference type="AlphaFoldDB" id="A0A8J2SGF4"/>
<feature type="coiled-coil region" evidence="5">
    <location>
        <begin position="175"/>
        <end position="209"/>
    </location>
</feature>
<reference evidence="7" key="1">
    <citation type="submission" date="2021-11" db="EMBL/GenBank/DDBJ databases">
        <authorList>
            <consortium name="Genoscope - CEA"/>
            <person name="William W."/>
        </authorList>
    </citation>
    <scope>NUCLEOTIDE SEQUENCE</scope>
</reference>
<name>A0A8J2SGF4_9STRA</name>
<dbReference type="InterPro" id="IPR045119">
    <property type="entry name" value="SUN1-5"/>
</dbReference>
<dbReference type="GO" id="GO:0043495">
    <property type="term" value="F:protein-membrane adaptor activity"/>
    <property type="evidence" value="ECO:0007669"/>
    <property type="project" value="TreeGrafter"/>
</dbReference>
<dbReference type="Proteomes" id="UP000789595">
    <property type="component" value="Unassembled WGS sequence"/>
</dbReference>